<feature type="domain" description="FAD/NAD(P)-binding" evidence="5">
    <location>
        <begin position="1"/>
        <end position="283"/>
    </location>
</feature>
<dbReference type="SUPFAM" id="SSF51905">
    <property type="entry name" value="FAD/NAD(P)-binding domain"/>
    <property type="match status" value="1"/>
</dbReference>
<gene>
    <name evidence="6" type="ORF">EK0264_01010</name>
</gene>
<reference evidence="6 7" key="1">
    <citation type="journal article" date="2018" name="Int. J. Syst. Evol. Microbiol.">
        <title>Epidermidibacterium keratini gen. nov., sp. nov., a member of the family Sporichthyaceae, isolated from keratin epidermis.</title>
        <authorList>
            <person name="Lee D.G."/>
            <person name="Trujillo M.E."/>
            <person name="Kang S."/>
            <person name="Nam J.J."/>
            <person name="Kim Y.J."/>
        </authorList>
    </citation>
    <scope>NUCLEOTIDE SEQUENCE [LARGE SCALE GENOMIC DNA]</scope>
    <source>
        <strain evidence="6 7">EPI-7</strain>
    </source>
</reference>
<keyword evidence="2" id="KW-0285">Flavoprotein</keyword>
<keyword evidence="3" id="KW-0274">FAD</keyword>
<organism evidence="6 7">
    <name type="scientific">Epidermidibacterium keratini</name>
    <dbReference type="NCBI Taxonomy" id="1891644"/>
    <lineage>
        <taxon>Bacteria</taxon>
        <taxon>Bacillati</taxon>
        <taxon>Actinomycetota</taxon>
        <taxon>Actinomycetes</taxon>
        <taxon>Sporichthyales</taxon>
        <taxon>Sporichthyaceae</taxon>
        <taxon>Epidermidibacterium</taxon>
    </lineage>
</organism>
<dbReference type="Gene3D" id="3.50.50.100">
    <property type="match status" value="1"/>
</dbReference>
<keyword evidence="4" id="KW-0560">Oxidoreductase</keyword>
<dbReference type="EMBL" id="CP047156">
    <property type="protein sequence ID" value="QHC02205.1"/>
    <property type="molecule type" value="Genomic_DNA"/>
</dbReference>
<dbReference type="InParanoid" id="A0A7L4YSJ1"/>
<dbReference type="PANTHER" id="PTHR43735:SF3">
    <property type="entry name" value="FERROPTOSIS SUPPRESSOR PROTEIN 1"/>
    <property type="match status" value="1"/>
</dbReference>
<dbReference type="GO" id="GO:0050660">
    <property type="term" value="F:flavin adenine dinucleotide binding"/>
    <property type="evidence" value="ECO:0007669"/>
    <property type="project" value="TreeGrafter"/>
</dbReference>
<proteinExistence type="inferred from homology"/>
<evidence type="ECO:0000256" key="1">
    <source>
        <dbReference type="ARBA" id="ARBA00006442"/>
    </source>
</evidence>
<protein>
    <submittedName>
        <fullName evidence="6">FAD-dependent oxidoreductase</fullName>
    </submittedName>
</protein>
<dbReference type="PANTHER" id="PTHR43735">
    <property type="entry name" value="APOPTOSIS-INDUCING FACTOR 1"/>
    <property type="match status" value="1"/>
</dbReference>
<dbReference type="OrthoDB" id="3248171at2"/>
<accession>A0A7L4YSJ1</accession>
<dbReference type="KEGG" id="eke:EK0264_01010"/>
<dbReference type="Pfam" id="PF07992">
    <property type="entry name" value="Pyr_redox_2"/>
    <property type="match status" value="1"/>
</dbReference>
<comment type="similarity">
    <text evidence="1">Belongs to the FAD-dependent oxidoreductase family.</text>
</comment>
<dbReference type="PRINTS" id="PR00411">
    <property type="entry name" value="PNDRDTASEI"/>
</dbReference>
<dbReference type="GO" id="GO:0004174">
    <property type="term" value="F:electron-transferring-flavoprotein dehydrogenase activity"/>
    <property type="evidence" value="ECO:0007669"/>
    <property type="project" value="TreeGrafter"/>
</dbReference>
<dbReference type="InterPro" id="IPR036188">
    <property type="entry name" value="FAD/NAD-bd_sf"/>
</dbReference>
<dbReference type="AlphaFoldDB" id="A0A7L4YSJ1"/>
<sequence length="359" mass="37997">MVVGGGYGGITVARELDEDFDVVLVEPKDTFVHSVAALRGLVDPQWSGQVFFSYDQLLRRGTVVRGRAASADPHGVTLDDGRRIDADYLVLASGSKYPFPAKMDVDDADAARAKQDAARDELAAAERVLLVGAGPVGIELAGEISDRWPEKSIVVIDSADDILGGRYLPALRATLREQLAARGIDVLLGDPLVAQPPVPVGVREPFAVVTESGASIEADIWFRCYGVDPTSDYLTGELAAARRDDGHIEVDEQLRVRGQEAVFAIGDLTSVPEPKRAAPAERHAEVVAHNIRALASGGDADTSYSPGPEVVLIPLGASGGASQLPGENGEPTVLGRELTAKYKGADLLANRYADKLGLT</sequence>
<name>A0A7L4YSJ1_9ACTN</name>
<dbReference type="Proteomes" id="UP000463857">
    <property type="component" value="Chromosome"/>
</dbReference>
<dbReference type="GO" id="GO:0005737">
    <property type="term" value="C:cytoplasm"/>
    <property type="evidence" value="ECO:0007669"/>
    <property type="project" value="TreeGrafter"/>
</dbReference>
<evidence type="ECO:0000256" key="4">
    <source>
        <dbReference type="ARBA" id="ARBA00023002"/>
    </source>
</evidence>
<evidence type="ECO:0000256" key="2">
    <source>
        <dbReference type="ARBA" id="ARBA00022630"/>
    </source>
</evidence>
<keyword evidence="7" id="KW-1185">Reference proteome</keyword>
<evidence type="ECO:0000313" key="7">
    <source>
        <dbReference type="Proteomes" id="UP000463857"/>
    </source>
</evidence>
<dbReference type="InterPro" id="IPR023753">
    <property type="entry name" value="FAD/NAD-binding_dom"/>
</dbReference>
<evidence type="ECO:0000259" key="5">
    <source>
        <dbReference type="Pfam" id="PF07992"/>
    </source>
</evidence>
<evidence type="ECO:0000256" key="3">
    <source>
        <dbReference type="ARBA" id="ARBA00022827"/>
    </source>
</evidence>
<evidence type="ECO:0000313" key="6">
    <source>
        <dbReference type="EMBL" id="QHC02205.1"/>
    </source>
</evidence>